<evidence type="ECO:0000256" key="4">
    <source>
        <dbReference type="ARBA" id="ARBA00022989"/>
    </source>
</evidence>
<dbReference type="InterPro" id="IPR001107">
    <property type="entry name" value="Band_7"/>
</dbReference>
<dbReference type="SUPFAM" id="SSF117892">
    <property type="entry name" value="Band 7/SPFH domain"/>
    <property type="match status" value="1"/>
</dbReference>
<gene>
    <name evidence="9" type="primary">hflK</name>
    <name evidence="9" type="ORF">MNKW57_02000</name>
</gene>
<dbReference type="InterPro" id="IPR050710">
    <property type="entry name" value="Band7/mec-2_domain"/>
</dbReference>
<dbReference type="CDD" id="cd03404">
    <property type="entry name" value="SPFH_HflK"/>
    <property type="match status" value="1"/>
</dbReference>
<accession>A0ABQ6LUX1</accession>
<reference evidence="9 10" key="1">
    <citation type="submission" date="2023-04" db="EMBL/GenBank/DDBJ databases">
        <title>Marinobulbifer ophiurae gen. nov., sp. Nov., isolate from tissue of brittle star Ophioplocus japonicus.</title>
        <authorList>
            <person name="Kawano K."/>
            <person name="Sawayama S."/>
            <person name="Nakagawa S."/>
        </authorList>
    </citation>
    <scope>NUCLEOTIDE SEQUENCE [LARGE SCALE GENOMIC DNA]</scope>
    <source>
        <strain evidence="9 10">NKW57</strain>
    </source>
</reference>
<evidence type="ECO:0000313" key="10">
    <source>
        <dbReference type="Proteomes" id="UP001224392"/>
    </source>
</evidence>
<dbReference type="PRINTS" id="PR00721">
    <property type="entry name" value="STOMATIN"/>
</dbReference>
<dbReference type="SMART" id="SM00244">
    <property type="entry name" value="PHB"/>
    <property type="match status" value="1"/>
</dbReference>
<keyword evidence="4 6" id="KW-1133">Transmembrane helix</keyword>
<comment type="function">
    <text evidence="6">HflC and HflK could encode or regulate a protease.</text>
</comment>
<keyword evidence="10" id="KW-1185">Reference proteome</keyword>
<feature type="region of interest" description="Disordered" evidence="7">
    <location>
        <begin position="1"/>
        <end position="29"/>
    </location>
</feature>
<dbReference type="PANTHER" id="PTHR43327">
    <property type="entry name" value="STOMATIN-LIKE PROTEIN 2, MITOCHONDRIAL"/>
    <property type="match status" value="1"/>
</dbReference>
<dbReference type="GO" id="GO:0006508">
    <property type="term" value="P:proteolysis"/>
    <property type="evidence" value="ECO:0007669"/>
    <property type="project" value="UniProtKB-KW"/>
</dbReference>
<evidence type="ECO:0000256" key="2">
    <source>
        <dbReference type="ARBA" id="ARBA00006971"/>
    </source>
</evidence>
<evidence type="ECO:0000256" key="1">
    <source>
        <dbReference type="ARBA" id="ARBA00004167"/>
    </source>
</evidence>
<comment type="subcellular location">
    <subcellularLocation>
        <location evidence="1">Membrane</location>
        <topology evidence="1">Single-pass membrane protein</topology>
    </subcellularLocation>
</comment>
<dbReference type="PANTHER" id="PTHR43327:SF2">
    <property type="entry name" value="MODULATOR OF FTSH PROTEASE HFLK"/>
    <property type="match status" value="1"/>
</dbReference>
<proteinExistence type="inferred from homology"/>
<dbReference type="InterPro" id="IPR010201">
    <property type="entry name" value="HflK"/>
</dbReference>
<dbReference type="InterPro" id="IPR001972">
    <property type="entry name" value="Stomatin_HflK_fam"/>
</dbReference>
<organism evidence="9 10">
    <name type="scientific">Biformimicrobium ophioploci</name>
    <dbReference type="NCBI Taxonomy" id="3036711"/>
    <lineage>
        <taxon>Bacteria</taxon>
        <taxon>Pseudomonadati</taxon>
        <taxon>Pseudomonadota</taxon>
        <taxon>Gammaproteobacteria</taxon>
        <taxon>Cellvibrionales</taxon>
        <taxon>Microbulbiferaceae</taxon>
        <taxon>Biformimicrobium</taxon>
    </lineage>
</organism>
<dbReference type="Pfam" id="PF01145">
    <property type="entry name" value="Band_7"/>
    <property type="match status" value="1"/>
</dbReference>
<dbReference type="Pfam" id="PF12221">
    <property type="entry name" value="HflK_N"/>
    <property type="match status" value="1"/>
</dbReference>
<dbReference type="NCBIfam" id="TIGR01933">
    <property type="entry name" value="hflK"/>
    <property type="match status" value="1"/>
</dbReference>
<dbReference type="InterPro" id="IPR020980">
    <property type="entry name" value="Membrane_HflK_N"/>
</dbReference>
<evidence type="ECO:0000256" key="7">
    <source>
        <dbReference type="SAM" id="MobiDB-lite"/>
    </source>
</evidence>
<dbReference type="InterPro" id="IPR036013">
    <property type="entry name" value="Band_7/SPFH_dom_sf"/>
</dbReference>
<evidence type="ECO:0000256" key="3">
    <source>
        <dbReference type="ARBA" id="ARBA00022692"/>
    </source>
</evidence>
<protein>
    <recommendedName>
        <fullName evidence="6">Protein HflK</fullName>
    </recommendedName>
</protein>
<sequence>MAWNEPGGNNNDPWGGRGNRNNDGPPDLDDVIRKFQDKLGGLFGGSGSSGEGGASIPWMLILFLAALIYAFLGVYQVNEQERGVVLRLGVYKETVGPGLHWNPKFIDQVHIENVTALRTHPTSGLMLTEDENIVEVDLAVQYVIADLVAYTLRVSNPKDSLKHATDSALRHVVGSSSMDDVLTEGREQVSIEVKERLQKYLDLYETGIAVQQVNIQRTRAPQQVQAAFDDVIKAREDEQRVKNEAQAYANQVIPEARGRAQKLIEEATAYKSEVVARARGDASRFTSLLSEYQKAPEVTRERLYLDTVQEVMSNTSKVMVDVEGGNNMMYLPLDKIMDQQGKRIAQGSDASQDVVQEVTDRVINRLRQEAASNRRREVRQ</sequence>
<name>A0ABQ6LUX1_9GAMM</name>
<dbReference type="GO" id="GO:0008233">
    <property type="term" value="F:peptidase activity"/>
    <property type="evidence" value="ECO:0007669"/>
    <property type="project" value="UniProtKB-KW"/>
</dbReference>
<comment type="subunit">
    <text evidence="6">HflC and HflK may interact to form a multimeric complex.</text>
</comment>
<feature type="domain" description="Band 7" evidence="8">
    <location>
        <begin position="72"/>
        <end position="232"/>
    </location>
</feature>
<keyword evidence="9" id="KW-0378">Hydrolase</keyword>
<dbReference type="EMBL" id="BSYJ01000001">
    <property type="protein sequence ID" value="GMG85879.1"/>
    <property type="molecule type" value="Genomic_DNA"/>
</dbReference>
<evidence type="ECO:0000259" key="8">
    <source>
        <dbReference type="SMART" id="SM00244"/>
    </source>
</evidence>
<keyword evidence="3 6" id="KW-0812">Transmembrane</keyword>
<keyword evidence="9" id="KW-0645">Protease</keyword>
<feature type="compositionally biased region" description="Low complexity" evidence="7">
    <location>
        <begin position="1"/>
        <end position="25"/>
    </location>
</feature>
<evidence type="ECO:0000256" key="6">
    <source>
        <dbReference type="RuleBase" id="RU364113"/>
    </source>
</evidence>
<evidence type="ECO:0000313" key="9">
    <source>
        <dbReference type="EMBL" id="GMG85879.1"/>
    </source>
</evidence>
<comment type="caution">
    <text evidence="9">The sequence shown here is derived from an EMBL/GenBank/DDBJ whole genome shotgun (WGS) entry which is preliminary data.</text>
</comment>
<dbReference type="Gene3D" id="3.30.479.30">
    <property type="entry name" value="Band 7 domain"/>
    <property type="match status" value="1"/>
</dbReference>
<evidence type="ECO:0000256" key="5">
    <source>
        <dbReference type="ARBA" id="ARBA00023136"/>
    </source>
</evidence>
<comment type="similarity">
    <text evidence="2 6">Belongs to the band 7/mec-2 family. HflK subfamily.</text>
</comment>
<feature type="transmembrane region" description="Helical" evidence="6">
    <location>
        <begin position="56"/>
        <end position="77"/>
    </location>
</feature>
<dbReference type="RefSeq" id="WP_285762405.1">
    <property type="nucleotide sequence ID" value="NZ_BSYJ01000001.1"/>
</dbReference>
<dbReference type="Proteomes" id="UP001224392">
    <property type="component" value="Unassembled WGS sequence"/>
</dbReference>
<keyword evidence="5 6" id="KW-0472">Membrane</keyword>